<dbReference type="RefSeq" id="WP_069293329.1">
    <property type="nucleotide sequence ID" value="NZ_CP140110.1"/>
</dbReference>
<evidence type="ECO:0000256" key="1">
    <source>
        <dbReference type="ARBA" id="ARBA00022801"/>
    </source>
</evidence>
<dbReference type="InterPro" id="IPR017853">
    <property type="entry name" value="GH"/>
</dbReference>
<dbReference type="SUPFAM" id="SSF51445">
    <property type="entry name" value="(Trans)glycosidases"/>
    <property type="match status" value="1"/>
</dbReference>
<accession>A0A1E3G213</accession>
<comment type="caution">
    <text evidence="4">The sequence shown here is derived from an EMBL/GenBank/DDBJ whole genome shotgun (WGS) entry which is preliminary data.</text>
</comment>
<protein>
    <submittedName>
        <fullName evidence="4">Glycoside hydrolase</fullName>
    </submittedName>
</protein>
<dbReference type="Pfam" id="PF02065">
    <property type="entry name" value="Melibiase"/>
    <property type="match status" value="1"/>
</dbReference>
<dbReference type="InterPro" id="IPR013785">
    <property type="entry name" value="Aldolase_TIM"/>
</dbReference>
<reference evidence="5" key="1">
    <citation type="submission" date="2016-04" db="EMBL/GenBank/DDBJ databases">
        <title>The genome sequence project of a novel Fervidobacterium isolate from a hot spring in Thailand.</title>
        <authorList>
            <person name="Gonzalez J.M."/>
            <person name="Cuecas A."/>
            <person name="Kanoksilapatham W."/>
        </authorList>
    </citation>
    <scope>NUCLEOTIDE SEQUENCE [LARGE SCALE GENOMIC DNA]</scope>
    <source>
        <strain evidence="5">FC2004</strain>
    </source>
</reference>
<name>A0A1E3G213_9BACT</name>
<evidence type="ECO:0000259" key="3">
    <source>
        <dbReference type="Pfam" id="PF22676"/>
    </source>
</evidence>
<keyword evidence="5" id="KW-1185">Reference proteome</keyword>
<sequence>MAPLLIDTEKLNEFEVLKYSGHRKVDGGEVIVRIEPIHLGYMFRTFVNGSVHCIELFEFERPRRLLVNNWQSWGPAKVIDGSFAFSFPSELREKFGYSASIMPETYFDNTISDYFIGADRFLVGALSSKVGHPYFLVTPENVKVRLDLFGKRFEDWTEVEKFVILIGEIDWLLPHYADLVAKENGVVVRAENLVGWSSWYQYFLDFDYEKMKVDLERSKGRGYQVFQVDDAWEKDIGDWEPNERFPNLEKIATEIRARGYVPGIWLAPFSVAETSTIYREHPDWLVKDENGSPRVAYQNWNKNIYALDTTYPEVKEWLRKLFSDLKDAGFEYFKIDFLFAGAIQGKRYTDCTPIEAYRQGLEVIRQTVGDSFILGCGAPLWPSVGYVDGMRIGADTATFWDPNGPDIGYPNAYYALRNVFTRWFMNGVFWWNDPDCLLLRLEDSQLSDSHRELYAYASALLDNMLIQSDNLSYRIDEKLWRDLMSIRTYGKRIVKLEGIMDGRYVVTSAGVDGVHKLFVEDLAQTVYRVELDEGKVRFVKRVEKKPDGRTFNYYEEQER</sequence>
<dbReference type="InterPro" id="IPR050985">
    <property type="entry name" value="Alpha-glycosidase_related"/>
</dbReference>
<keyword evidence="1 4" id="KW-0378">Hydrolase</keyword>
<dbReference type="InterPro" id="IPR011013">
    <property type="entry name" value="Gal_mutarotase_sf_dom"/>
</dbReference>
<evidence type="ECO:0000256" key="2">
    <source>
        <dbReference type="ARBA" id="ARBA00023295"/>
    </source>
</evidence>
<dbReference type="Gene3D" id="3.20.20.70">
    <property type="entry name" value="Aldolase class I"/>
    <property type="match status" value="1"/>
</dbReference>
<dbReference type="GO" id="GO:0030246">
    <property type="term" value="F:carbohydrate binding"/>
    <property type="evidence" value="ECO:0007669"/>
    <property type="project" value="InterPro"/>
</dbReference>
<dbReference type="SUPFAM" id="SSF74650">
    <property type="entry name" value="Galactose mutarotase-like"/>
    <property type="match status" value="1"/>
</dbReference>
<feature type="domain" description="Alpha-galactosidase N-terminal" evidence="3">
    <location>
        <begin position="34"/>
        <end position="165"/>
    </location>
</feature>
<evidence type="ECO:0000313" key="5">
    <source>
        <dbReference type="Proteomes" id="UP000094570"/>
    </source>
</evidence>
<dbReference type="GO" id="GO:0016052">
    <property type="term" value="P:carbohydrate catabolic process"/>
    <property type="evidence" value="ECO:0007669"/>
    <property type="project" value="InterPro"/>
</dbReference>
<dbReference type="GO" id="GO:0004557">
    <property type="term" value="F:alpha-galactosidase activity"/>
    <property type="evidence" value="ECO:0007669"/>
    <property type="project" value="InterPro"/>
</dbReference>
<organism evidence="4 5">
    <name type="scientific">Fervidobacterium thailandense</name>
    <dbReference type="NCBI Taxonomy" id="1008305"/>
    <lineage>
        <taxon>Bacteria</taxon>
        <taxon>Thermotogati</taxon>
        <taxon>Thermotogota</taxon>
        <taxon>Thermotogae</taxon>
        <taxon>Thermotogales</taxon>
        <taxon>Fervidobacteriaceae</taxon>
        <taxon>Fervidobacterium</taxon>
    </lineage>
</organism>
<dbReference type="STRING" id="1008305.A4H02_06395"/>
<evidence type="ECO:0000313" key="4">
    <source>
        <dbReference type="EMBL" id="ODN30305.1"/>
    </source>
</evidence>
<dbReference type="Proteomes" id="UP000094570">
    <property type="component" value="Unassembled WGS sequence"/>
</dbReference>
<dbReference type="InterPro" id="IPR055092">
    <property type="entry name" value="GalA_N"/>
</dbReference>
<dbReference type="OrthoDB" id="9758822at2"/>
<dbReference type="PANTHER" id="PTHR43053:SF3">
    <property type="entry name" value="ALPHA-GALACTOSIDASE C-RELATED"/>
    <property type="match status" value="1"/>
</dbReference>
<dbReference type="Pfam" id="PF22676">
    <property type="entry name" value="GalA_N"/>
    <property type="match status" value="1"/>
</dbReference>
<dbReference type="PANTHER" id="PTHR43053">
    <property type="entry name" value="GLYCOSIDASE FAMILY 31"/>
    <property type="match status" value="1"/>
</dbReference>
<dbReference type="CDD" id="cd14791">
    <property type="entry name" value="GH36"/>
    <property type="match status" value="1"/>
</dbReference>
<dbReference type="EMBL" id="LWAF01000008">
    <property type="protein sequence ID" value="ODN30305.1"/>
    <property type="molecule type" value="Genomic_DNA"/>
</dbReference>
<dbReference type="InterPro" id="IPR002252">
    <property type="entry name" value="Glyco_hydro_36"/>
</dbReference>
<dbReference type="AlphaFoldDB" id="A0A1E3G213"/>
<proteinExistence type="predicted"/>
<keyword evidence="2" id="KW-0326">Glycosidase</keyword>
<gene>
    <name evidence="4" type="ORF">A4H02_06395</name>
</gene>